<protein>
    <submittedName>
        <fullName evidence="8">EF-hand domain-containing family member B</fullName>
    </submittedName>
</protein>
<feature type="region of interest" description="Disordered" evidence="5">
    <location>
        <begin position="600"/>
        <end position="619"/>
    </location>
</feature>
<dbReference type="PANTHER" id="PTHR12086">
    <property type="entry name" value="EF-HAND DOMAIN C-TERMINAL CONTAINING PROTEIN"/>
    <property type="match status" value="1"/>
</dbReference>
<reference evidence="8" key="1">
    <citation type="submission" date="2025-08" db="UniProtKB">
        <authorList>
            <consortium name="RefSeq"/>
        </authorList>
    </citation>
    <scope>IDENTIFICATION</scope>
    <source>
        <tissue evidence="8">Liver</tissue>
    </source>
</reference>
<dbReference type="GO" id="GO:0005856">
    <property type="term" value="C:cytoskeleton"/>
    <property type="evidence" value="ECO:0007669"/>
    <property type="project" value="UniProtKB-SubCell"/>
</dbReference>
<dbReference type="OrthoDB" id="2096280at2759"/>
<evidence type="ECO:0000313" key="7">
    <source>
        <dbReference type="Proteomes" id="UP000245341"/>
    </source>
</evidence>
<dbReference type="Pfam" id="PF25325">
    <property type="entry name" value="EF-hand_EFHB_C"/>
    <property type="match status" value="1"/>
</dbReference>
<feature type="domain" description="EFHB C-terminal EF-hand" evidence="6">
    <location>
        <begin position="672"/>
        <end position="745"/>
    </location>
</feature>
<dbReference type="GeneID" id="102747144"/>
<evidence type="ECO:0000256" key="3">
    <source>
        <dbReference type="ARBA" id="ARBA00022737"/>
    </source>
</evidence>
<dbReference type="PANTHER" id="PTHR12086:SF12">
    <property type="entry name" value="EF-HAND DOMAIN-CONTAINING FAMILY MEMBER B"/>
    <property type="match status" value="1"/>
</dbReference>
<dbReference type="InterPro" id="IPR057428">
    <property type="entry name" value="EFHB_EF-hand_C"/>
</dbReference>
<feature type="region of interest" description="Disordered" evidence="5">
    <location>
        <begin position="234"/>
        <end position="259"/>
    </location>
</feature>
<feature type="region of interest" description="Disordered" evidence="5">
    <location>
        <begin position="1"/>
        <end position="37"/>
    </location>
</feature>
<evidence type="ECO:0000256" key="5">
    <source>
        <dbReference type="SAM" id="MobiDB-lite"/>
    </source>
</evidence>
<keyword evidence="4" id="KW-0206">Cytoskeleton</keyword>
<organism evidence="7 8">
    <name type="scientific">Leptonychotes weddellii</name>
    <name type="common">Weddell seal</name>
    <name type="synonym">Otaria weddellii</name>
    <dbReference type="NCBI Taxonomy" id="9713"/>
    <lineage>
        <taxon>Eukaryota</taxon>
        <taxon>Metazoa</taxon>
        <taxon>Chordata</taxon>
        <taxon>Craniata</taxon>
        <taxon>Vertebrata</taxon>
        <taxon>Euteleostomi</taxon>
        <taxon>Mammalia</taxon>
        <taxon>Eutheria</taxon>
        <taxon>Laurasiatheria</taxon>
        <taxon>Carnivora</taxon>
        <taxon>Caniformia</taxon>
        <taxon>Pinnipedia</taxon>
        <taxon>Phocidae</taxon>
        <taxon>Monachinae</taxon>
        <taxon>Lobodontini</taxon>
        <taxon>Leptonychotes</taxon>
    </lineage>
</organism>
<evidence type="ECO:0000259" key="6">
    <source>
        <dbReference type="Pfam" id="PF25325"/>
    </source>
</evidence>
<feature type="region of interest" description="Disordered" evidence="5">
    <location>
        <begin position="158"/>
        <end position="178"/>
    </location>
</feature>
<feature type="compositionally biased region" description="Low complexity" evidence="5">
    <location>
        <begin position="161"/>
        <end position="175"/>
    </location>
</feature>
<evidence type="ECO:0000256" key="1">
    <source>
        <dbReference type="ARBA" id="ARBA00004245"/>
    </source>
</evidence>
<sequence>MSAAGGMRVSERKPPQSMEVGLTHEGKDDLGERGVLIGTKSPTELRFRVGLGKEDSSCRESLLGSNKFEERIASPETKSPLSKELEMKLKRQNLSRTLLERSNLGVSGVSASQETKSSLGMLPGRMGLENECLLGRCSGRIIQPHLGMVCESPQALGSRRGSVAGSSEGLGASLGKQPTLDMEPRQELGKETCVVMKPRAEMKPPVEVDTGLPKLEEPDNTGPQIGLVIEPSESQFAQQPEERKEAENTEPGVEPPDRIRPIYSGKFFDRMPCWPSAGKVIPIGHRVATCLTEKLPRLITPPEAKKFFNYRYPPAGAERVFYGRANDPPIAPYLTHGIRSKISIPAKVLINPEPITTFQQKIKDKKESVYFSNQWAPLGKSHDQTPGLPKGLDVLNTTFGTIVIRESSARDVVNPPKPYEEVFKEGKEGHDLYIVSHNDYYVECHSSPEIYSARKRGAKVVSKRVDDFKEKFQHKLGRVLDPIAETMTVPPDHTFGACLRAEEYGAGDLIHNRLPGEYLQGKDRQRALIAAVRHHLKKVNYQNFDTLLAAFRHYDKAIYPTPTLLQGRKPDCANPAEANVEESEPTLLIKPEDIVLKEPGSSGKTLRTLPRPSDTVSNHYKTTSSEISAVVGAVPSTCYPIYGVPTIRSDIPAPRIRRVSDRTNYGEEGNAYSLLHPSIFSQKGVFERDFFKTRSKKEIAEILYNIGVKLSDEEFENVWNLASKKHHKGEVCVETIRNILDELQHADRVKCKTAT</sequence>
<evidence type="ECO:0000256" key="2">
    <source>
        <dbReference type="ARBA" id="ARBA00022490"/>
    </source>
</evidence>
<gene>
    <name evidence="8" type="primary">EFHB</name>
</gene>
<keyword evidence="7" id="KW-1185">Reference proteome</keyword>
<proteinExistence type="predicted"/>
<dbReference type="CTD" id="151651"/>
<dbReference type="KEGG" id="lww:102747144"/>
<evidence type="ECO:0000256" key="4">
    <source>
        <dbReference type="ARBA" id="ARBA00023212"/>
    </source>
</evidence>
<name>A0A7F8QGD9_LEPWE</name>
<dbReference type="Proteomes" id="UP000245341">
    <property type="component" value="Unplaced"/>
</dbReference>
<comment type="subcellular location">
    <subcellularLocation>
        <location evidence="1">Cytoplasm</location>
        <location evidence="1">Cytoskeleton</location>
    </subcellularLocation>
</comment>
<feature type="compositionally biased region" description="Basic and acidic residues" evidence="5">
    <location>
        <begin position="22"/>
        <end position="32"/>
    </location>
</feature>
<keyword evidence="2" id="KW-0963">Cytoplasm</keyword>
<dbReference type="AlphaFoldDB" id="A0A7F8QGD9"/>
<evidence type="ECO:0000313" key="8">
    <source>
        <dbReference type="RefSeq" id="XP_030880299.1"/>
    </source>
</evidence>
<dbReference type="InterPro" id="IPR040193">
    <property type="entry name" value="EFHC1/EFHC2/EFHB"/>
</dbReference>
<dbReference type="RefSeq" id="XP_030880299.1">
    <property type="nucleotide sequence ID" value="XM_031024439.1"/>
</dbReference>
<keyword evidence="3" id="KW-0677">Repeat</keyword>
<accession>A0A7F8QGD9</accession>